<proteinExistence type="predicted"/>
<gene>
    <name evidence="2" type="ORF">PCASD_12126</name>
</gene>
<evidence type="ECO:0000256" key="1">
    <source>
        <dbReference type="SAM" id="MobiDB-lite"/>
    </source>
</evidence>
<evidence type="ECO:0000313" key="3">
    <source>
        <dbReference type="Proteomes" id="UP000235392"/>
    </source>
</evidence>
<feature type="region of interest" description="Disordered" evidence="1">
    <location>
        <begin position="276"/>
        <end position="300"/>
    </location>
</feature>
<feature type="region of interest" description="Disordered" evidence="1">
    <location>
        <begin position="64"/>
        <end position="92"/>
    </location>
</feature>
<feature type="region of interest" description="Disordered" evidence="1">
    <location>
        <begin position="321"/>
        <end position="342"/>
    </location>
</feature>
<reference evidence="2 3" key="1">
    <citation type="submission" date="2017-11" db="EMBL/GenBank/DDBJ databases">
        <title>De novo assembly and phasing of dikaryotic genomes from two isolates of Puccinia coronata f. sp. avenae, the causal agent of oat crown rust.</title>
        <authorList>
            <person name="Miller M.E."/>
            <person name="Zhang Y."/>
            <person name="Omidvar V."/>
            <person name="Sperschneider J."/>
            <person name="Schwessinger B."/>
            <person name="Raley C."/>
            <person name="Palmer J.M."/>
            <person name="Garnica D."/>
            <person name="Upadhyaya N."/>
            <person name="Rathjen J."/>
            <person name="Taylor J.M."/>
            <person name="Park R.F."/>
            <person name="Dodds P.N."/>
            <person name="Hirsch C.D."/>
            <person name="Kianian S.F."/>
            <person name="Figueroa M."/>
        </authorList>
    </citation>
    <scope>NUCLEOTIDE SEQUENCE [LARGE SCALE GENOMIC DNA]</scope>
    <source>
        <strain evidence="2">12SD80</strain>
    </source>
</reference>
<sequence>MLCQCRQQLPAHLSVIQAPKPSHLDLAHNNNHGQRYIACPPNLVCCHKLSHPILADNTPNCSQPAHPISANNHDPSQQPSTTPITGESSPFSASTCAARTKSLASSRSHALSPGPSQLPLLAAGPLTRSAPLLACSARRPPNRLAALRPLRPCPLTRSPRAPNLPTTWACPTSFPAKTDLRDRASFGTHPAGFSLPCLASSRLIFSCVATCTRSRSQPRSTTKCIDTCYSGPAQAPCQRPASANPLPALCSHDTQRPPEKLPALASSPVATAWACPSPSPARNGLHQSRPSPARLAQSPHAPTLATAWAIPISLPAKTILRKQAPIGPTKLTARHHGKDLPP</sequence>
<organism evidence="2 3">
    <name type="scientific">Puccinia coronata f. sp. avenae</name>
    <dbReference type="NCBI Taxonomy" id="200324"/>
    <lineage>
        <taxon>Eukaryota</taxon>
        <taxon>Fungi</taxon>
        <taxon>Dikarya</taxon>
        <taxon>Basidiomycota</taxon>
        <taxon>Pucciniomycotina</taxon>
        <taxon>Pucciniomycetes</taxon>
        <taxon>Pucciniales</taxon>
        <taxon>Pucciniaceae</taxon>
        <taxon>Puccinia</taxon>
    </lineage>
</organism>
<dbReference type="AlphaFoldDB" id="A0A2N5UDU9"/>
<name>A0A2N5UDU9_9BASI</name>
<comment type="caution">
    <text evidence="2">The sequence shown here is derived from an EMBL/GenBank/DDBJ whole genome shotgun (WGS) entry which is preliminary data.</text>
</comment>
<dbReference type="Proteomes" id="UP000235392">
    <property type="component" value="Unassembled WGS sequence"/>
</dbReference>
<dbReference type="EMBL" id="PGCI01000169">
    <property type="protein sequence ID" value="PLW35891.1"/>
    <property type="molecule type" value="Genomic_DNA"/>
</dbReference>
<feature type="compositionally biased region" description="Basic residues" evidence="1">
    <location>
        <begin position="332"/>
        <end position="342"/>
    </location>
</feature>
<accession>A0A2N5UDU9</accession>
<protein>
    <submittedName>
        <fullName evidence="2">Uncharacterized protein</fullName>
    </submittedName>
</protein>
<evidence type="ECO:0000313" key="2">
    <source>
        <dbReference type="EMBL" id="PLW35891.1"/>
    </source>
</evidence>